<dbReference type="Proteomes" id="UP000663760">
    <property type="component" value="Chromosome 18"/>
</dbReference>
<accession>A0A7I8LLR0</accession>
<organism evidence="2 3">
    <name type="scientific">Spirodela intermedia</name>
    <name type="common">Intermediate duckweed</name>
    <dbReference type="NCBI Taxonomy" id="51605"/>
    <lineage>
        <taxon>Eukaryota</taxon>
        <taxon>Viridiplantae</taxon>
        <taxon>Streptophyta</taxon>
        <taxon>Embryophyta</taxon>
        <taxon>Tracheophyta</taxon>
        <taxon>Spermatophyta</taxon>
        <taxon>Magnoliopsida</taxon>
        <taxon>Liliopsida</taxon>
        <taxon>Araceae</taxon>
        <taxon>Lemnoideae</taxon>
        <taxon>Spirodela</taxon>
    </lineage>
</organism>
<name>A0A7I8LLR0_SPIIN</name>
<feature type="compositionally biased region" description="Polar residues" evidence="1">
    <location>
        <begin position="144"/>
        <end position="154"/>
    </location>
</feature>
<dbReference type="EMBL" id="LR746281">
    <property type="protein sequence ID" value="CAA7410556.1"/>
    <property type="molecule type" value="Genomic_DNA"/>
</dbReference>
<gene>
    <name evidence="2" type="ORF">SI8410_18021234</name>
</gene>
<feature type="region of interest" description="Disordered" evidence="1">
    <location>
        <begin position="144"/>
        <end position="177"/>
    </location>
</feature>
<dbReference type="AlphaFoldDB" id="A0A7I8LLR0"/>
<keyword evidence="3" id="KW-1185">Reference proteome</keyword>
<protein>
    <submittedName>
        <fullName evidence="2">Uncharacterized protein</fullName>
    </submittedName>
</protein>
<evidence type="ECO:0000313" key="3">
    <source>
        <dbReference type="Proteomes" id="UP000663760"/>
    </source>
</evidence>
<reference evidence="2" key="1">
    <citation type="submission" date="2020-02" db="EMBL/GenBank/DDBJ databases">
        <authorList>
            <person name="Scholz U."/>
            <person name="Mascher M."/>
            <person name="Fiebig A."/>
        </authorList>
    </citation>
    <scope>NUCLEOTIDE SEQUENCE</scope>
</reference>
<evidence type="ECO:0000256" key="1">
    <source>
        <dbReference type="SAM" id="MobiDB-lite"/>
    </source>
</evidence>
<sequence length="244" mass="27513">MQNPQARTNFLAGTDYNFLKYLICWKEGSAGATTSSSGDIIQGEEAVQWGAGFLNGGPEGAILQPADVRMIRIAICPTMLQRPSVPTYPQGAWSGLRPITMNAGLRSAWVDPVSSLSQFDHCYEERSKDPSRAFQDALNQALRQKETASSNKWNPKSRFWAEEDEERRGKGKRARKPKLHFDVSQPAFFFALGFCMMFKNQRRMDLEFPENSARKLRRMKIMRHLGLVAPAGSPFNRAHGSRRA</sequence>
<proteinExistence type="predicted"/>
<evidence type="ECO:0000313" key="2">
    <source>
        <dbReference type="EMBL" id="CAA7410556.1"/>
    </source>
</evidence>
<dbReference type="OrthoDB" id="5964980at2759"/>